<keyword evidence="2" id="KW-1185">Reference proteome</keyword>
<name>A0ABS4GAK4_9FIRM</name>
<evidence type="ECO:0000313" key="1">
    <source>
        <dbReference type="EMBL" id="MBP1924718.1"/>
    </source>
</evidence>
<comment type="caution">
    <text evidence="1">The sequence shown here is derived from an EMBL/GenBank/DDBJ whole genome shotgun (WGS) entry which is preliminary data.</text>
</comment>
<proteinExistence type="predicted"/>
<dbReference type="EMBL" id="JAGGKS010000001">
    <property type="protein sequence ID" value="MBP1924718.1"/>
    <property type="molecule type" value="Genomic_DNA"/>
</dbReference>
<reference evidence="1 2" key="1">
    <citation type="submission" date="2021-03" db="EMBL/GenBank/DDBJ databases">
        <title>Genomic Encyclopedia of Type Strains, Phase IV (KMG-IV): sequencing the most valuable type-strain genomes for metagenomic binning, comparative biology and taxonomic classification.</title>
        <authorList>
            <person name="Goeker M."/>
        </authorList>
    </citation>
    <scope>NUCLEOTIDE SEQUENCE [LARGE SCALE GENOMIC DNA]</scope>
    <source>
        <strain evidence="1 2">DSM 24004</strain>
    </source>
</reference>
<sequence length="36" mass="4017">MKSIINECRKHSDGVLSIFSKMSGGKYESFNTSGYN</sequence>
<accession>A0ABS4GAK4</accession>
<gene>
    <name evidence="1" type="ORF">J2Z76_000571</name>
</gene>
<evidence type="ECO:0000313" key="2">
    <source>
        <dbReference type="Proteomes" id="UP001519342"/>
    </source>
</evidence>
<organism evidence="1 2">
    <name type="scientific">Sedimentibacter acidaminivorans</name>
    <dbReference type="NCBI Taxonomy" id="913099"/>
    <lineage>
        <taxon>Bacteria</taxon>
        <taxon>Bacillati</taxon>
        <taxon>Bacillota</taxon>
        <taxon>Tissierellia</taxon>
        <taxon>Sedimentibacter</taxon>
    </lineage>
</organism>
<protein>
    <submittedName>
        <fullName evidence="1">Uncharacterized protein</fullName>
    </submittedName>
</protein>
<dbReference type="Proteomes" id="UP001519342">
    <property type="component" value="Unassembled WGS sequence"/>
</dbReference>